<dbReference type="Proteomes" id="UP000002045">
    <property type="component" value="Chromosome"/>
</dbReference>
<evidence type="ECO:0000256" key="1">
    <source>
        <dbReference type="SAM" id="MobiDB-lite"/>
    </source>
</evidence>
<evidence type="ECO:0000313" key="3">
    <source>
        <dbReference type="Proteomes" id="UP000002045"/>
    </source>
</evidence>
<dbReference type="KEGG" id="xbo:XBJ1_1226"/>
<sequence length="65" mass="7648">MDNTDLKNNQGDQKPKRHPQSLGSEMLRKISRRFPHISQEVSTPRQVQTERIRWPTEGFPPPVRL</sequence>
<name>D3UXI4_XENBS</name>
<reference evidence="2" key="1">
    <citation type="journal article" date="2011" name="PLoS ONE">
        <title>The entomopathogenic bacterial endosymbionts xenorhabdus and photorhabdus: convergent lifestyles from divergent genomes.</title>
        <authorList>
            <person name="Chaston J.M."/>
            <person name="Suen G."/>
            <person name="Tucker S.L."/>
            <person name="Andersen A.W."/>
            <person name="Bhasin A."/>
            <person name="Bode E."/>
            <person name="Bode H.B."/>
            <person name="Brachmann A.O."/>
            <person name="Cowles C.E."/>
            <person name="Cowles K.N."/>
            <person name="Darby C."/>
            <person name="de Leon L."/>
            <person name="Drace K."/>
            <person name="Du Z."/>
            <person name="Givaudan A."/>
            <person name="Herbert Tran E.E."/>
            <person name="Jewell K.A."/>
            <person name="Knack J.J."/>
            <person name="Krasomil-Osterfeld K.C."/>
            <person name="Kukor R."/>
            <person name="Lanois A."/>
            <person name="Latreille P."/>
            <person name="Leimgruber N.K."/>
            <person name="Lipke C.M."/>
            <person name="Liu R."/>
            <person name="Lu X."/>
            <person name="Martens E.C."/>
            <person name="Marri P.R."/>
            <person name="Medigue C."/>
            <person name="Menard M.L."/>
            <person name="Miller N.M."/>
            <person name="Morales-Soto N."/>
            <person name="Norton S."/>
            <person name="Ogier J.C."/>
            <person name="Orchard S.S."/>
            <person name="Park D."/>
            <person name="Park Y."/>
            <person name="Qurollo B.A."/>
            <person name="Sugar D.R."/>
            <person name="Richards G.R."/>
            <person name="Rouy Z."/>
            <person name="Slominski B."/>
            <person name="Slominski K."/>
            <person name="Snyder H."/>
            <person name="Tjaden B.C."/>
            <person name="van der Hoeven R."/>
            <person name="Welch R.D."/>
            <person name="Wheeler C."/>
            <person name="Xiang B."/>
            <person name="Barbazuk B."/>
            <person name="Gaudriault S."/>
            <person name="Goodner B."/>
            <person name="Slater S.C."/>
            <person name="Forst S."/>
            <person name="Goldman B.S."/>
            <person name="Goodrich-Blair H."/>
        </authorList>
    </citation>
    <scope>NUCLEOTIDE SEQUENCE [LARGE SCALE GENOMIC DNA]</scope>
    <source>
        <strain evidence="2">SS-2004</strain>
    </source>
</reference>
<dbReference type="AlphaFoldDB" id="D3UXI4"/>
<gene>
    <name evidence="2" type="ordered locus">XBJ1_1226</name>
</gene>
<feature type="compositionally biased region" description="Polar residues" evidence="1">
    <location>
        <begin position="1"/>
        <end position="12"/>
    </location>
</feature>
<feature type="region of interest" description="Disordered" evidence="1">
    <location>
        <begin position="1"/>
        <end position="23"/>
    </location>
</feature>
<accession>D3UXI4</accession>
<dbReference type="HOGENOM" id="CLU_2848866_0_0_6"/>
<proteinExistence type="predicted"/>
<protein>
    <submittedName>
        <fullName evidence="2">Uncharacterized protein</fullName>
    </submittedName>
</protein>
<evidence type="ECO:0000313" key="2">
    <source>
        <dbReference type="EMBL" id="CBJ80359.1"/>
    </source>
</evidence>
<dbReference type="EMBL" id="FN667741">
    <property type="protein sequence ID" value="CBJ80359.1"/>
    <property type="molecule type" value="Genomic_DNA"/>
</dbReference>
<organism evidence="2 3">
    <name type="scientific">Xenorhabdus bovienii (strain SS-2004)</name>
    <name type="common">Xenorhabdus nematophila subsp. bovienii</name>
    <dbReference type="NCBI Taxonomy" id="406818"/>
    <lineage>
        <taxon>Bacteria</taxon>
        <taxon>Pseudomonadati</taxon>
        <taxon>Pseudomonadota</taxon>
        <taxon>Gammaproteobacteria</taxon>
        <taxon>Enterobacterales</taxon>
        <taxon>Morganellaceae</taxon>
        <taxon>Xenorhabdus</taxon>
    </lineage>
</organism>